<accession>A0A4Q8L629</accession>
<protein>
    <submittedName>
        <fullName evidence="3">Plasmid replication/partition related protein</fullName>
    </submittedName>
</protein>
<dbReference type="Gene3D" id="1.10.10.2830">
    <property type="match status" value="1"/>
</dbReference>
<dbReference type="RefSeq" id="WP_130552230.1">
    <property type="nucleotide sequence ID" value="NZ_SHMC01000006.1"/>
</dbReference>
<feature type="region of interest" description="Disordered" evidence="2">
    <location>
        <begin position="209"/>
        <end position="239"/>
    </location>
</feature>
<gene>
    <name evidence="3" type="ORF">EA660_14765</name>
</gene>
<dbReference type="SUPFAM" id="SSF109709">
    <property type="entry name" value="KorB DNA-binding domain-like"/>
    <property type="match status" value="1"/>
</dbReference>
<dbReference type="Proteomes" id="UP000292627">
    <property type="component" value="Unassembled WGS sequence"/>
</dbReference>
<organism evidence="3 4">
    <name type="scientific">Pseudoxanthomonas winnipegensis</name>
    <dbReference type="NCBI Taxonomy" id="2480810"/>
    <lineage>
        <taxon>Bacteria</taxon>
        <taxon>Pseudomonadati</taxon>
        <taxon>Pseudomonadota</taxon>
        <taxon>Gammaproteobacteria</taxon>
        <taxon>Lysobacterales</taxon>
        <taxon>Lysobacteraceae</taxon>
        <taxon>Pseudoxanthomonas</taxon>
    </lineage>
</organism>
<evidence type="ECO:0000256" key="1">
    <source>
        <dbReference type="SAM" id="Coils"/>
    </source>
</evidence>
<reference evidence="3 4" key="1">
    <citation type="submission" date="2019-02" db="EMBL/GenBank/DDBJ databases">
        <title>WGS of Pseudoxanthomonas species novum from clinical isolates.</title>
        <authorList>
            <person name="Bernier A.-M."/>
            <person name="Bernard K."/>
            <person name="Vachon A."/>
        </authorList>
    </citation>
    <scope>NUCLEOTIDE SEQUENCE [LARGE SCALE GENOMIC DNA]</scope>
    <source>
        <strain evidence="3 4">NML171200</strain>
    </source>
</reference>
<dbReference type="OrthoDB" id="5944985at2"/>
<dbReference type="EMBL" id="SHMC01000006">
    <property type="protein sequence ID" value="TAA23205.1"/>
    <property type="molecule type" value="Genomic_DNA"/>
</dbReference>
<feature type="compositionally biased region" description="Low complexity" evidence="2">
    <location>
        <begin position="111"/>
        <end position="141"/>
    </location>
</feature>
<feature type="coiled-coil region" evidence="1">
    <location>
        <begin position="242"/>
        <end position="269"/>
    </location>
</feature>
<evidence type="ECO:0000313" key="4">
    <source>
        <dbReference type="Proteomes" id="UP000292627"/>
    </source>
</evidence>
<name>A0A4Q8L629_9GAMM</name>
<evidence type="ECO:0000313" key="3">
    <source>
        <dbReference type="EMBL" id="TAA23205.1"/>
    </source>
</evidence>
<comment type="caution">
    <text evidence="3">The sequence shown here is derived from an EMBL/GenBank/DDBJ whole genome shotgun (WGS) entry which is preliminary data.</text>
</comment>
<dbReference type="AlphaFoldDB" id="A0A4Q8L629"/>
<evidence type="ECO:0000256" key="2">
    <source>
        <dbReference type="SAM" id="MobiDB-lite"/>
    </source>
</evidence>
<sequence>MNIVVREDLKAYIDPLTPDEYAALEQSLLAEGCRDALVLWGDVLVDGHNRYGICQKHGLPFNTVQHTRFTSMEDVHLWMIDQHLGRRSVSDFQRGVLALRRRDILLERSRQAAPAPAAQEPAGEGDAGAPPWDTSAPASAAPVVTSAMLPTREELARAAKLSNSQVAAIERIQKQAAPEVIAAVRAGELSINAAAVVATLPAQEQQAAAQGGAQELKEAAKRVRDAKKRPKPAAKPVEDLELPQLRTRLAQLQEEIAVVEARIAELEAAA</sequence>
<keyword evidence="1" id="KW-0175">Coiled coil</keyword>
<feature type="region of interest" description="Disordered" evidence="2">
    <location>
        <begin position="110"/>
        <end position="141"/>
    </location>
</feature>
<proteinExistence type="predicted"/>